<dbReference type="Pfam" id="PF00172">
    <property type="entry name" value="Zn_clus"/>
    <property type="match status" value="1"/>
</dbReference>
<evidence type="ECO:0000313" key="7">
    <source>
        <dbReference type="EMBL" id="KAF2013935.1"/>
    </source>
</evidence>
<dbReference type="RefSeq" id="XP_033382274.1">
    <property type="nucleotide sequence ID" value="XM_033528623.1"/>
</dbReference>
<dbReference type="AlphaFoldDB" id="A0A6A5XKY3"/>
<dbReference type="InterPro" id="IPR036864">
    <property type="entry name" value="Zn2-C6_fun-type_DNA-bd_sf"/>
</dbReference>
<keyword evidence="5" id="KW-0539">Nucleus</keyword>
<keyword evidence="4" id="KW-0804">Transcription</keyword>
<evidence type="ECO:0000256" key="4">
    <source>
        <dbReference type="ARBA" id="ARBA00023163"/>
    </source>
</evidence>
<evidence type="ECO:0000256" key="2">
    <source>
        <dbReference type="ARBA" id="ARBA00022833"/>
    </source>
</evidence>
<dbReference type="PANTHER" id="PTHR47660">
    <property type="entry name" value="TRANSCRIPTION FACTOR WITH C2H2 AND ZN(2)-CYS(6) DNA BINDING DOMAIN (EUROFUNG)-RELATED-RELATED"/>
    <property type="match status" value="1"/>
</dbReference>
<organism evidence="7 8">
    <name type="scientific">Aaosphaeria arxii CBS 175.79</name>
    <dbReference type="NCBI Taxonomy" id="1450172"/>
    <lineage>
        <taxon>Eukaryota</taxon>
        <taxon>Fungi</taxon>
        <taxon>Dikarya</taxon>
        <taxon>Ascomycota</taxon>
        <taxon>Pezizomycotina</taxon>
        <taxon>Dothideomycetes</taxon>
        <taxon>Pleosporomycetidae</taxon>
        <taxon>Pleosporales</taxon>
        <taxon>Pleosporales incertae sedis</taxon>
        <taxon>Aaosphaeria</taxon>
    </lineage>
</organism>
<gene>
    <name evidence="7" type="ORF">BU24DRAFT_424953</name>
</gene>
<dbReference type="PROSITE" id="PS50048">
    <property type="entry name" value="ZN2_CY6_FUNGAL_2"/>
    <property type="match status" value="1"/>
</dbReference>
<keyword evidence="3" id="KW-0805">Transcription regulation</keyword>
<reference evidence="7" key="1">
    <citation type="journal article" date="2020" name="Stud. Mycol.">
        <title>101 Dothideomycetes genomes: a test case for predicting lifestyles and emergence of pathogens.</title>
        <authorList>
            <person name="Haridas S."/>
            <person name="Albert R."/>
            <person name="Binder M."/>
            <person name="Bloem J."/>
            <person name="Labutti K."/>
            <person name="Salamov A."/>
            <person name="Andreopoulos B."/>
            <person name="Baker S."/>
            <person name="Barry K."/>
            <person name="Bills G."/>
            <person name="Bluhm B."/>
            <person name="Cannon C."/>
            <person name="Castanera R."/>
            <person name="Culley D."/>
            <person name="Daum C."/>
            <person name="Ezra D."/>
            <person name="Gonzalez J."/>
            <person name="Henrissat B."/>
            <person name="Kuo A."/>
            <person name="Liang C."/>
            <person name="Lipzen A."/>
            <person name="Lutzoni F."/>
            <person name="Magnuson J."/>
            <person name="Mondo S."/>
            <person name="Nolan M."/>
            <person name="Ohm R."/>
            <person name="Pangilinan J."/>
            <person name="Park H.-J."/>
            <person name="Ramirez L."/>
            <person name="Alfaro M."/>
            <person name="Sun H."/>
            <person name="Tritt A."/>
            <person name="Yoshinaga Y."/>
            <person name="Zwiers L.-H."/>
            <person name="Turgeon B."/>
            <person name="Goodwin S."/>
            <person name="Spatafora J."/>
            <person name="Crous P."/>
            <person name="Grigoriev I."/>
        </authorList>
    </citation>
    <scope>NUCLEOTIDE SEQUENCE</scope>
    <source>
        <strain evidence="7">CBS 175.79</strain>
    </source>
</reference>
<dbReference type="Gene3D" id="4.10.240.10">
    <property type="entry name" value="Zn(2)-C6 fungal-type DNA-binding domain"/>
    <property type="match status" value="1"/>
</dbReference>
<feature type="domain" description="Zn(2)-C6 fungal-type" evidence="6">
    <location>
        <begin position="9"/>
        <end position="39"/>
    </location>
</feature>
<dbReference type="GeneID" id="54286020"/>
<dbReference type="SMART" id="SM00066">
    <property type="entry name" value="GAL4"/>
    <property type="match status" value="1"/>
</dbReference>
<keyword evidence="2" id="KW-0862">Zinc</keyword>
<dbReference type="PANTHER" id="PTHR47660:SF3">
    <property type="entry name" value="FINGER DOMAIN PROTEIN, PUTATIVE (AFU_ORTHOLOGUE AFUA_4G03310)-RELATED"/>
    <property type="match status" value="1"/>
</dbReference>
<proteinExistence type="predicted"/>
<dbReference type="InterPro" id="IPR001138">
    <property type="entry name" value="Zn2Cys6_DnaBD"/>
</dbReference>
<dbReference type="CDD" id="cd00067">
    <property type="entry name" value="GAL4"/>
    <property type="match status" value="1"/>
</dbReference>
<dbReference type="OrthoDB" id="9930022at2759"/>
<dbReference type="EMBL" id="ML978071">
    <property type="protein sequence ID" value="KAF2013935.1"/>
    <property type="molecule type" value="Genomic_DNA"/>
</dbReference>
<accession>A0A6A5XKY3</accession>
<protein>
    <recommendedName>
        <fullName evidence="6">Zn(2)-C6 fungal-type domain-containing protein</fullName>
    </recommendedName>
</protein>
<evidence type="ECO:0000256" key="5">
    <source>
        <dbReference type="ARBA" id="ARBA00023242"/>
    </source>
</evidence>
<evidence type="ECO:0000259" key="6">
    <source>
        <dbReference type="PROSITE" id="PS50048"/>
    </source>
</evidence>
<evidence type="ECO:0000256" key="1">
    <source>
        <dbReference type="ARBA" id="ARBA00022723"/>
    </source>
</evidence>
<evidence type="ECO:0000313" key="8">
    <source>
        <dbReference type="Proteomes" id="UP000799778"/>
    </source>
</evidence>
<dbReference type="GO" id="GO:0000981">
    <property type="term" value="F:DNA-binding transcription factor activity, RNA polymerase II-specific"/>
    <property type="evidence" value="ECO:0007669"/>
    <property type="project" value="InterPro"/>
</dbReference>
<dbReference type="Proteomes" id="UP000799778">
    <property type="component" value="Unassembled WGS sequence"/>
</dbReference>
<dbReference type="GO" id="GO:0008270">
    <property type="term" value="F:zinc ion binding"/>
    <property type="evidence" value="ECO:0007669"/>
    <property type="project" value="InterPro"/>
</dbReference>
<keyword evidence="1" id="KW-0479">Metal-binding</keyword>
<keyword evidence="8" id="KW-1185">Reference proteome</keyword>
<name>A0A6A5XKY3_9PLEO</name>
<evidence type="ECO:0000256" key="3">
    <source>
        <dbReference type="ARBA" id="ARBA00023015"/>
    </source>
</evidence>
<dbReference type="SUPFAM" id="SSF57701">
    <property type="entry name" value="Zn2/Cys6 DNA-binding domain"/>
    <property type="match status" value="1"/>
</dbReference>
<sequence length="419" mass="47413">MPKASRHKSCVACIQTKRKCDRTWPRCQRCIARGSACHYIGRSDEQPSRSHDPDFDQLISIQGSSDEQALCSWALQQCPTDPASLVDLLPDSTTFEFPNHPFNLGSMPNDNDLFIHGTQDITIHQAPSNDEQDIMQTTTPNAMIRTRADFVAKRLSSIPRTFAEQGQTMFIHRMQFQQNCHPALQDAMSACALYCMTNVANQALVFQNLDHKCHQLIASTNVELSSKTDLLAALQALLLYQMMRLFNGDIRLRAHAEADGPIVALWASQLATYMCNSDHSRIIESDSTTISMATMEPESDWQSWLVDESIRRTVITSFLLNGLYNFLKLGSHNPVDLRIYFTAQTALWSAQSGFSWRRARLERESLEIRVTNWHEAMAKAEPRDLEELGLLTMVLFWGLEGTQAWLGDEFTVKHGLQAI</sequence>